<feature type="region of interest" description="Disordered" evidence="1">
    <location>
        <begin position="1"/>
        <end position="39"/>
    </location>
</feature>
<keyword evidence="3" id="KW-1185">Reference proteome</keyword>
<feature type="non-terminal residue" evidence="2">
    <location>
        <position position="151"/>
    </location>
</feature>
<evidence type="ECO:0000256" key="1">
    <source>
        <dbReference type="SAM" id="MobiDB-lite"/>
    </source>
</evidence>
<evidence type="ECO:0000313" key="3">
    <source>
        <dbReference type="Proteomes" id="UP001266305"/>
    </source>
</evidence>
<sequence length="151" mass="17141">YSKEIHEKQWEPSVKEASRHLTAQQRREPHKLHTLPDASGPFIINHLHLQVPGRDFRGSQDLEEISVKVEKAKGKVEDEEMKQPQGLGSVPTDGDRGHQLFLLGLASGGPQKLKEQEEKDSHRASLEHRKGPWKCAMTSKDTKPFLYTYGL</sequence>
<feature type="region of interest" description="Disordered" evidence="1">
    <location>
        <begin position="73"/>
        <end position="130"/>
    </location>
</feature>
<feature type="compositionally biased region" description="Basic and acidic residues" evidence="1">
    <location>
        <begin position="112"/>
        <end position="130"/>
    </location>
</feature>
<feature type="non-terminal residue" evidence="2">
    <location>
        <position position="1"/>
    </location>
</feature>
<organism evidence="2 3">
    <name type="scientific">Saguinus oedipus</name>
    <name type="common">Cotton-top tamarin</name>
    <name type="synonym">Oedipomidas oedipus</name>
    <dbReference type="NCBI Taxonomy" id="9490"/>
    <lineage>
        <taxon>Eukaryota</taxon>
        <taxon>Metazoa</taxon>
        <taxon>Chordata</taxon>
        <taxon>Craniata</taxon>
        <taxon>Vertebrata</taxon>
        <taxon>Euteleostomi</taxon>
        <taxon>Mammalia</taxon>
        <taxon>Eutheria</taxon>
        <taxon>Euarchontoglires</taxon>
        <taxon>Primates</taxon>
        <taxon>Haplorrhini</taxon>
        <taxon>Platyrrhini</taxon>
        <taxon>Cebidae</taxon>
        <taxon>Callitrichinae</taxon>
        <taxon>Saguinus</taxon>
    </lineage>
</organism>
<proteinExistence type="predicted"/>
<feature type="compositionally biased region" description="Basic and acidic residues" evidence="1">
    <location>
        <begin position="1"/>
        <end position="19"/>
    </location>
</feature>
<comment type="caution">
    <text evidence="2">The sequence shown here is derived from an EMBL/GenBank/DDBJ whole genome shotgun (WGS) entry which is preliminary data.</text>
</comment>
<dbReference type="Proteomes" id="UP001266305">
    <property type="component" value="Unassembled WGS sequence"/>
</dbReference>
<evidence type="ECO:0000313" key="2">
    <source>
        <dbReference type="EMBL" id="KAK2118740.1"/>
    </source>
</evidence>
<dbReference type="EMBL" id="JASSZA010000001">
    <property type="protein sequence ID" value="KAK2118740.1"/>
    <property type="molecule type" value="Genomic_DNA"/>
</dbReference>
<reference evidence="2 3" key="1">
    <citation type="submission" date="2023-05" db="EMBL/GenBank/DDBJ databases">
        <title>B98-5 Cell Line De Novo Hybrid Assembly: An Optical Mapping Approach.</title>
        <authorList>
            <person name="Kananen K."/>
            <person name="Auerbach J.A."/>
            <person name="Kautto E."/>
            <person name="Blachly J.S."/>
        </authorList>
    </citation>
    <scope>NUCLEOTIDE SEQUENCE [LARGE SCALE GENOMIC DNA]</scope>
    <source>
        <strain evidence="2">B95-8</strain>
        <tissue evidence="2">Cell line</tissue>
    </source>
</reference>
<accession>A0ABQ9WBB3</accession>
<name>A0ABQ9WBB3_SAGOE</name>
<gene>
    <name evidence="2" type="ORF">P7K49_000126</name>
</gene>
<protein>
    <submittedName>
        <fullName evidence="2">Uncharacterized protein</fullName>
    </submittedName>
</protein>